<comment type="caution">
    <text evidence="2">The sequence shown here is derived from an EMBL/GenBank/DDBJ whole genome shotgun (WGS) entry which is preliminary data.</text>
</comment>
<evidence type="ECO:0000313" key="2">
    <source>
        <dbReference type="EMBL" id="PAV07458.1"/>
    </source>
</evidence>
<dbReference type="EMBL" id="LWMS01000018">
    <property type="protein sequence ID" value="PWL08440.1"/>
    <property type="molecule type" value="Genomic_DNA"/>
</dbReference>
<dbReference type="EMBL" id="LMVN01000014">
    <property type="protein sequence ID" value="PAV07458.1"/>
    <property type="molecule type" value="Genomic_DNA"/>
</dbReference>
<reference evidence="2 4" key="2">
    <citation type="journal article" date="2017" name="BMC Genomics">
        <title>Genomic analysis of methanogenic archaea reveals a shift towards energy conservation.</title>
        <authorList>
            <person name="Gilmore S.P."/>
            <person name="Henske J.K."/>
            <person name="Sexton J.A."/>
            <person name="Solomon K.V."/>
            <person name="Seppala S."/>
            <person name="Yoo J.I."/>
            <person name="Huyett L.M."/>
            <person name="Pressman A."/>
            <person name="Cogan J.Z."/>
            <person name="Kivenson V."/>
            <person name="Peng X."/>
            <person name="Tan Y."/>
            <person name="Valentine D.L."/>
            <person name="O'Malley M.A."/>
        </authorList>
    </citation>
    <scope>NUCLEOTIDE SEQUENCE [LARGE SCALE GENOMIC DNA]</scope>
    <source>
        <strain evidence="2 4">1R-7</strain>
    </source>
</reference>
<gene>
    <name evidence="2" type="ORF">ASJ82_02445</name>
    <name evidence="3" type="ORF">MSCUN_06620</name>
</gene>
<name>A0A2A2HDQ3_9EURY</name>
<evidence type="ECO:0000313" key="4">
    <source>
        <dbReference type="Proteomes" id="UP000217528"/>
    </source>
</evidence>
<feature type="region of interest" description="Disordered" evidence="1">
    <location>
        <begin position="1"/>
        <end position="21"/>
    </location>
</feature>
<reference evidence="3 5" key="1">
    <citation type="submission" date="2016-04" db="EMBL/GenBank/DDBJ databases">
        <title>Genome sequence of Methanosphaera cuniculi DSM 4103.</title>
        <authorList>
            <person name="Poehlein A."/>
            <person name="Seedorf H."/>
            <person name="Daniel R."/>
        </authorList>
    </citation>
    <scope>NUCLEOTIDE SEQUENCE [LARGE SCALE GENOMIC DNA]</scope>
    <source>
        <strain evidence="3 5">DSM 4103</strain>
    </source>
</reference>
<dbReference type="AlphaFoldDB" id="A0A2A2HDQ3"/>
<keyword evidence="4" id="KW-1185">Reference proteome</keyword>
<evidence type="ECO:0000313" key="5">
    <source>
        <dbReference type="Proteomes" id="UP000246004"/>
    </source>
</evidence>
<dbReference type="RefSeq" id="WP_095608599.1">
    <property type="nucleotide sequence ID" value="NZ_LMVN01000014.1"/>
</dbReference>
<feature type="compositionally biased region" description="Polar residues" evidence="1">
    <location>
        <begin position="9"/>
        <end position="20"/>
    </location>
</feature>
<dbReference type="Proteomes" id="UP000217528">
    <property type="component" value="Unassembled WGS sequence"/>
</dbReference>
<evidence type="ECO:0000256" key="1">
    <source>
        <dbReference type="SAM" id="MobiDB-lite"/>
    </source>
</evidence>
<evidence type="ECO:0000313" key="3">
    <source>
        <dbReference type="EMBL" id="PWL08440.1"/>
    </source>
</evidence>
<dbReference type="Proteomes" id="UP000246004">
    <property type="component" value="Unassembled WGS sequence"/>
</dbReference>
<sequence length="61" mass="6944">MLKCKQTRKVQNNGSKNSGVRINVPEQIASLMELKPKDLVDLELQVESVDDVRLVITKHEK</sequence>
<proteinExistence type="predicted"/>
<organism evidence="2 4">
    <name type="scientific">Methanosphaera cuniculi</name>
    <dbReference type="NCBI Taxonomy" id="1077256"/>
    <lineage>
        <taxon>Archaea</taxon>
        <taxon>Methanobacteriati</taxon>
        <taxon>Methanobacteriota</taxon>
        <taxon>Methanomada group</taxon>
        <taxon>Methanobacteria</taxon>
        <taxon>Methanobacteriales</taxon>
        <taxon>Methanobacteriaceae</taxon>
        <taxon>Methanosphaera</taxon>
    </lineage>
</organism>
<protein>
    <submittedName>
        <fullName evidence="2">Uncharacterized protein</fullName>
    </submittedName>
</protein>
<accession>A0A2A2HDQ3</accession>